<keyword evidence="2" id="KW-0812">Transmembrane</keyword>
<feature type="transmembrane region" description="Helical" evidence="2">
    <location>
        <begin position="263"/>
        <end position="284"/>
    </location>
</feature>
<evidence type="ECO:0000256" key="1">
    <source>
        <dbReference type="SAM" id="MobiDB-lite"/>
    </source>
</evidence>
<keyword evidence="2" id="KW-0472">Membrane</keyword>
<evidence type="ECO:0008006" key="5">
    <source>
        <dbReference type="Google" id="ProtNLM"/>
    </source>
</evidence>
<accession>A0ABY5KCQ2</accession>
<organism evidence="3 4">
    <name type="scientific">Aeromicrobium duanguangcaii</name>
    <dbReference type="NCBI Taxonomy" id="2968086"/>
    <lineage>
        <taxon>Bacteria</taxon>
        <taxon>Bacillati</taxon>
        <taxon>Actinomycetota</taxon>
        <taxon>Actinomycetes</taxon>
        <taxon>Propionibacteriales</taxon>
        <taxon>Nocardioidaceae</taxon>
        <taxon>Aeromicrobium</taxon>
    </lineage>
</organism>
<name>A0ABY5KCQ2_9ACTN</name>
<sequence length="337" mass="35034">MSTPRPRSVTLACVYGGLGGIVAAFSLYGTLQNWGSIEIQESLRSSLEPVGADADALLPILRWICMGLLVAAIAATVFSFYASRGHQASRIGLTILAGLAALGFLLTGVGGLLPAILGILVVYLLWTAQAREWFAVVNGRTPLSLGTTPSVPAAGAAPASSAPDGPQPPPYDPAQYAQHPQQAAYSQQVAAPVTGARPKPVTVALLVAGIGSLIGAMVSGLVLLALVAMRDEVVKQYQQNDLLRDQLESAGVSASQMVSIGSWLFGSWLVVSLLGLVATVWAASGHRLGWWALVVASILTAGSAALGLPIGIVWMLGAIVVIFQLSRPEAKAWFHRA</sequence>
<gene>
    <name evidence="3" type="ORF">NP095_13620</name>
</gene>
<keyword evidence="2" id="KW-1133">Transmembrane helix</keyword>
<proteinExistence type="predicted"/>
<feature type="region of interest" description="Disordered" evidence="1">
    <location>
        <begin position="152"/>
        <end position="177"/>
    </location>
</feature>
<evidence type="ECO:0000313" key="3">
    <source>
        <dbReference type="EMBL" id="UUI68232.1"/>
    </source>
</evidence>
<evidence type="ECO:0000313" key="4">
    <source>
        <dbReference type="Proteomes" id="UP001315860"/>
    </source>
</evidence>
<dbReference type="Proteomes" id="UP001315860">
    <property type="component" value="Chromosome"/>
</dbReference>
<dbReference type="EMBL" id="CP101990">
    <property type="protein sequence ID" value="UUI68232.1"/>
    <property type="molecule type" value="Genomic_DNA"/>
</dbReference>
<feature type="compositionally biased region" description="Low complexity" evidence="1">
    <location>
        <begin position="152"/>
        <end position="164"/>
    </location>
</feature>
<protein>
    <recommendedName>
        <fullName evidence="5">DUF4064 domain-containing protein</fullName>
    </recommendedName>
</protein>
<evidence type="ECO:0000256" key="2">
    <source>
        <dbReference type="SAM" id="Phobius"/>
    </source>
</evidence>
<feature type="transmembrane region" description="Helical" evidence="2">
    <location>
        <begin position="12"/>
        <end position="31"/>
    </location>
</feature>
<feature type="transmembrane region" description="Helical" evidence="2">
    <location>
        <begin position="290"/>
        <end position="323"/>
    </location>
</feature>
<feature type="transmembrane region" description="Helical" evidence="2">
    <location>
        <begin position="93"/>
        <end position="126"/>
    </location>
</feature>
<reference evidence="3 4" key="1">
    <citation type="submission" date="2022-07" db="EMBL/GenBank/DDBJ databases">
        <title>Novel species in genus Aeromicrobium.</title>
        <authorList>
            <person name="Ye L."/>
        </authorList>
    </citation>
    <scope>NUCLEOTIDE SEQUENCE [LARGE SCALE GENOMIC DNA]</scope>
    <source>
        <strain evidence="4">zg-Y50</strain>
    </source>
</reference>
<feature type="transmembrane region" description="Helical" evidence="2">
    <location>
        <begin position="60"/>
        <end position="81"/>
    </location>
</feature>
<feature type="transmembrane region" description="Helical" evidence="2">
    <location>
        <begin position="203"/>
        <end position="228"/>
    </location>
</feature>
<keyword evidence="4" id="KW-1185">Reference proteome</keyword>
<dbReference type="RefSeq" id="WP_232419153.1">
    <property type="nucleotide sequence ID" value="NZ_CP101990.1"/>
</dbReference>